<dbReference type="InterPro" id="IPR036322">
    <property type="entry name" value="WD40_repeat_dom_sf"/>
</dbReference>
<feature type="domain" description="PUL" evidence="8">
    <location>
        <begin position="500"/>
        <end position="778"/>
    </location>
</feature>
<dbReference type="GO" id="GO:0010992">
    <property type="term" value="P:ubiquitin recycling"/>
    <property type="evidence" value="ECO:0007669"/>
    <property type="project" value="TreeGrafter"/>
</dbReference>
<dbReference type="EMBL" id="MU004244">
    <property type="protein sequence ID" value="KAF2663658.1"/>
    <property type="molecule type" value="Genomic_DNA"/>
</dbReference>
<feature type="domain" description="PFU" evidence="7">
    <location>
        <begin position="373"/>
        <end position="468"/>
    </location>
</feature>
<evidence type="ECO:0000259" key="7">
    <source>
        <dbReference type="PROSITE" id="PS51394"/>
    </source>
</evidence>
<dbReference type="InterPro" id="IPR011989">
    <property type="entry name" value="ARM-like"/>
</dbReference>
<feature type="repeat" description="WD" evidence="5">
    <location>
        <begin position="11"/>
        <end position="51"/>
    </location>
</feature>
<dbReference type="SMART" id="SM00320">
    <property type="entry name" value="WD40"/>
    <property type="match status" value="7"/>
</dbReference>
<dbReference type="InterPro" id="IPR013535">
    <property type="entry name" value="PUL_dom"/>
</dbReference>
<dbReference type="Pfam" id="PF00400">
    <property type="entry name" value="WD40"/>
    <property type="match status" value="4"/>
</dbReference>
<feature type="region of interest" description="Disordered" evidence="6">
    <location>
        <begin position="463"/>
        <end position="498"/>
    </location>
</feature>
<dbReference type="PROSITE" id="PS51396">
    <property type="entry name" value="PUL"/>
    <property type="match status" value="1"/>
</dbReference>
<dbReference type="PANTHER" id="PTHR19849">
    <property type="entry name" value="PHOSPHOLIPASE A-2-ACTIVATING PROTEIN"/>
    <property type="match status" value="1"/>
</dbReference>
<dbReference type="Gene3D" id="2.130.10.10">
    <property type="entry name" value="YVTN repeat-like/Quinoprotein amine dehydrogenase"/>
    <property type="match status" value="1"/>
</dbReference>
<evidence type="ECO:0000256" key="5">
    <source>
        <dbReference type="PROSITE-ProRule" id="PRU00221"/>
    </source>
</evidence>
<dbReference type="CDD" id="cd00200">
    <property type="entry name" value="WD40"/>
    <property type="match status" value="1"/>
</dbReference>
<proteinExistence type="predicted"/>
<reference evidence="9" key="1">
    <citation type="journal article" date="2020" name="Stud. Mycol.">
        <title>101 Dothideomycetes genomes: a test case for predicting lifestyles and emergence of pathogens.</title>
        <authorList>
            <person name="Haridas S."/>
            <person name="Albert R."/>
            <person name="Binder M."/>
            <person name="Bloem J."/>
            <person name="Labutti K."/>
            <person name="Salamov A."/>
            <person name="Andreopoulos B."/>
            <person name="Baker S."/>
            <person name="Barry K."/>
            <person name="Bills G."/>
            <person name="Bluhm B."/>
            <person name="Cannon C."/>
            <person name="Castanera R."/>
            <person name="Culley D."/>
            <person name="Daum C."/>
            <person name="Ezra D."/>
            <person name="Gonzalez J."/>
            <person name="Henrissat B."/>
            <person name="Kuo A."/>
            <person name="Liang C."/>
            <person name="Lipzen A."/>
            <person name="Lutzoni F."/>
            <person name="Magnuson J."/>
            <person name="Mondo S."/>
            <person name="Nolan M."/>
            <person name="Ohm R."/>
            <person name="Pangilinan J."/>
            <person name="Park H.-J."/>
            <person name="Ramirez L."/>
            <person name="Alfaro M."/>
            <person name="Sun H."/>
            <person name="Tritt A."/>
            <person name="Yoshinaga Y."/>
            <person name="Zwiers L.-H."/>
            <person name="Turgeon B."/>
            <person name="Goodwin S."/>
            <person name="Spatafora J."/>
            <person name="Crous P."/>
            <person name="Grigoriev I."/>
        </authorList>
    </citation>
    <scope>NUCLEOTIDE SEQUENCE</scope>
    <source>
        <strain evidence="9">CBS 115976</strain>
    </source>
</reference>
<dbReference type="GO" id="GO:0043161">
    <property type="term" value="P:proteasome-mediated ubiquitin-dependent protein catabolic process"/>
    <property type="evidence" value="ECO:0007669"/>
    <property type="project" value="TreeGrafter"/>
</dbReference>
<dbReference type="PANTHER" id="PTHR19849:SF0">
    <property type="entry name" value="PHOSPHOLIPASE A-2-ACTIVATING PROTEIN"/>
    <property type="match status" value="1"/>
</dbReference>
<evidence type="ECO:0000256" key="4">
    <source>
        <dbReference type="ARBA" id="ARBA00022737"/>
    </source>
</evidence>
<feature type="compositionally biased region" description="Polar residues" evidence="6">
    <location>
        <begin position="463"/>
        <end position="473"/>
    </location>
</feature>
<dbReference type="Gene3D" id="3.10.20.870">
    <property type="entry name" value="PFU (PLAA family ubiquitin binding), C-terminal domain"/>
    <property type="match status" value="1"/>
</dbReference>
<evidence type="ECO:0000256" key="1">
    <source>
        <dbReference type="ARBA" id="ARBA00004496"/>
    </source>
</evidence>
<evidence type="ECO:0000256" key="6">
    <source>
        <dbReference type="SAM" id="MobiDB-lite"/>
    </source>
</evidence>
<name>A0A6A6TXT7_9PEZI</name>
<keyword evidence="3 5" id="KW-0853">WD repeat</keyword>
<dbReference type="Pfam" id="PF08324">
    <property type="entry name" value="PUL"/>
    <property type="match status" value="1"/>
</dbReference>
<dbReference type="FunFam" id="2.130.10.10:FF:000236">
    <property type="entry name" value="Polyubiquitin binding protein (Doa1/Ufd3)"/>
    <property type="match status" value="1"/>
</dbReference>
<comment type="subcellular location">
    <subcellularLocation>
        <location evidence="1">Cytoplasm</location>
    </subcellularLocation>
</comment>
<dbReference type="InterPro" id="IPR015943">
    <property type="entry name" value="WD40/YVTN_repeat-like_dom_sf"/>
</dbReference>
<dbReference type="PROSITE" id="PS51394">
    <property type="entry name" value="PFU"/>
    <property type="match status" value="1"/>
</dbReference>
<dbReference type="GO" id="GO:0005634">
    <property type="term" value="C:nucleus"/>
    <property type="evidence" value="ECO:0007669"/>
    <property type="project" value="TreeGrafter"/>
</dbReference>
<accession>A0A6A6TXT7</accession>
<feature type="repeat" description="WD" evidence="5">
    <location>
        <begin position="234"/>
        <end position="265"/>
    </location>
</feature>
<organism evidence="9 10">
    <name type="scientific">Microthyrium microscopicum</name>
    <dbReference type="NCBI Taxonomy" id="703497"/>
    <lineage>
        <taxon>Eukaryota</taxon>
        <taxon>Fungi</taxon>
        <taxon>Dikarya</taxon>
        <taxon>Ascomycota</taxon>
        <taxon>Pezizomycotina</taxon>
        <taxon>Dothideomycetes</taxon>
        <taxon>Dothideomycetes incertae sedis</taxon>
        <taxon>Microthyriales</taxon>
        <taxon>Microthyriaceae</taxon>
        <taxon>Microthyrium</taxon>
    </lineage>
</organism>
<dbReference type="Gene3D" id="1.25.10.10">
    <property type="entry name" value="Leucine-rich Repeat Variant"/>
    <property type="match status" value="1"/>
</dbReference>
<evidence type="ECO:0000256" key="2">
    <source>
        <dbReference type="ARBA" id="ARBA00022490"/>
    </source>
</evidence>
<dbReference type="InterPro" id="IPR001680">
    <property type="entry name" value="WD40_rpt"/>
</dbReference>
<sequence>MAQPFKLSACLSGHDKDVRGVSFPDPTLVISCSRDATVRLWKQESANPPRFDANISSSHGTTFVNTVAFVPPSSDFPDGLLVSGGGDGVLDVRSPKVTPDSDPDAYLPTHNGTICALSVSEDGSFFVSASWDTTAAIWRVGKWDEPVRLVGHESAVWDVLAYDDNTIVTASADKYLRVFNSTGKLLRRFQASEDVVRALVKLPPGHSSGAQFASAGNDNRIHFWTLEGVQMGGLVGHENYIYSLDILPTGELVSSSEDRTVRIWQNDKCIQTITHPAISVWSAAVCTENGDIVTGASDSIVRIFTRSADRKADEADIKAFDESVKASSIPQQALGEINKTDLPGPEFLTTKSGTKDGQVQMVKGDDGNVMAYQWSTQGNEWIAIGTVVDSAGSATKVTYNGQDYDYVFDVDIEEGKPALKLPYNRTQSPWEVARKFITDNKLPMTYIDSVVDFINQNTQGATIGTQSASNTAPGSDPYGTESRYRPGTTSSGSAPPEATKILPQKTYLAITTGSHKMIVKKIKEFNDELTEQRQKDLILQPADFQILSDAMAQLEPLAGKQEATLSIPPGAINAAIHAISVWPIDKRLPWLDVLRLLTAASADTITQIASTGDSLVDRLASAGALDTSVSPDNHIMLAIRTLANLFCSAPGRALADSSFDTILTLVEPFSTSSNKNLCIALTTLYINFASTDTSSRDLNGDADRALTLLSALTSLLNHSTDPEALYRALVAAGTVLYLGSDFVAVSKEGLEIEKAVERAEGVAKEGRITSLVKEIRVLLGKA</sequence>
<dbReference type="GO" id="GO:0005737">
    <property type="term" value="C:cytoplasm"/>
    <property type="evidence" value="ECO:0007669"/>
    <property type="project" value="UniProtKB-SubCell"/>
</dbReference>
<dbReference type="PROSITE" id="PS50082">
    <property type="entry name" value="WD_REPEATS_2"/>
    <property type="match status" value="3"/>
</dbReference>
<keyword evidence="2" id="KW-0963">Cytoplasm</keyword>
<dbReference type="SUPFAM" id="SSF50978">
    <property type="entry name" value="WD40 repeat-like"/>
    <property type="match status" value="1"/>
</dbReference>
<dbReference type="OrthoDB" id="10265988at2759"/>
<dbReference type="InterPro" id="IPR038122">
    <property type="entry name" value="PFU_sf"/>
</dbReference>
<dbReference type="Proteomes" id="UP000799302">
    <property type="component" value="Unassembled WGS sequence"/>
</dbReference>
<protein>
    <submittedName>
        <fullName evidence="9">Polyubiquitin binding protein-like protein</fullName>
    </submittedName>
</protein>
<dbReference type="Pfam" id="PF09070">
    <property type="entry name" value="PFU"/>
    <property type="match status" value="1"/>
</dbReference>
<dbReference type="PROSITE" id="PS50294">
    <property type="entry name" value="WD_REPEATS_REGION"/>
    <property type="match status" value="3"/>
</dbReference>
<dbReference type="GO" id="GO:0043130">
    <property type="term" value="F:ubiquitin binding"/>
    <property type="evidence" value="ECO:0007669"/>
    <property type="project" value="TreeGrafter"/>
</dbReference>
<dbReference type="AlphaFoldDB" id="A0A6A6TXT7"/>
<gene>
    <name evidence="9" type="ORF">BT63DRAFT_379815</name>
</gene>
<dbReference type="InterPro" id="IPR015155">
    <property type="entry name" value="PFU"/>
</dbReference>
<evidence type="ECO:0000313" key="10">
    <source>
        <dbReference type="Proteomes" id="UP000799302"/>
    </source>
</evidence>
<keyword evidence="4" id="KW-0677">Repeat</keyword>
<evidence type="ECO:0000313" key="9">
    <source>
        <dbReference type="EMBL" id="KAF2663658.1"/>
    </source>
</evidence>
<keyword evidence="10" id="KW-1185">Reference proteome</keyword>
<evidence type="ECO:0000256" key="3">
    <source>
        <dbReference type="ARBA" id="ARBA00022574"/>
    </source>
</evidence>
<evidence type="ECO:0000259" key="8">
    <source>
        <dbReference type="PROSITE" id="PS51396"/>
    </source>
</evidence>
<feature type="repeat" description="WD" evidence="5">
    <location>
        <begin position="107"/>
        <end position="140"/>
    </location>
</feature>